<sequence>MRKVVMAMMVLALAGCGEGKPVDTPKAKPAVGESQPQTGAIAVQEWDVRVGPPDHKLQAITDLTAWLLEHGFNFYIVKVDGKDEVLLGPFATKEEAEAKQALLTEKLARAKKNDTESQVIEHKAAQ</sequence>
<dbReference type="PROSITE" id="PS51257">
    <property type="entry name" value="PROKAR_LIPOPROTEIN"/>
    <property type="match status" value="1"/>
</dbReference>
<name>A0AAE8HAG8_9PSED</name>
<dbReference type="SUPFAM" id="SSF110997">
    <property type="entry name" value="Sporulation related repeat"/>
    <property type="match status" value="1"/>
</dbReference>
<dbReference type="EMBL" id="LT629801">
    <property type="protein sequence ID" value="SDU97232.1"/>
    <property type="molecule type" value="Genomic_DNA"/>
</dbReference>
<dbReference type="GO" id="GO:0042834">
    <property type="term" value="F:peptidoglycan binding"/>
    <property type="evidence" value="ECO:0007669"/>
    <property type="project" value="InterPro"/>
</dbReference>
<reference evidence="1 2" key="1">
    <citation type="submission" date="2016-10" db="EMBL/GenBank/DDBJ databases">
        <authorList>
            <person name="Varghese N."/>
            <person name="Submissions S."/>
        </authorList>
    </citation>
    <scope>NUCLEOTIDE SEQUENCE [LARGE SCALE GENOMIC DNA]</scope>
    <source>
        <strain evidence="1 2">BS2777</strain>
    </source>
</reference>
<proteinExistence type="predicted"/>
<evidence type="ECO:0000313" key="1">
    <source>
        <dbReference type="EMBL" id="SDU97232.1"/>
    </source>
</evidence>
<keyword evidence="2" id="KW-1185">Reference proteome</keyword>
<dbReference type="Proteomes" id="UP000182085">
    <property type="component" value="Chromosome I"/>
</dbReference>
<organism evidence="1 2">
    <name type="scientific">Pseudomonas rhodesiae</name>
    <dbReference type="NCBI Taxonomy" id="76760"/>
    <lineage>
        <taxon>Bacteria</taxon>
        <taxon>Pseudomonadati</taxon>
        <taxon>Pseudomonadota</taxon>
        <taxon>Gammaproteobacteria</taxon>
        <taxon>Pseudomonadales</taxon>
        <taxon>Pseudomonadaceae</taxon>
        <taxon>Pseudomonas</taxon>
    </lineage>
</organism>
<evidence type="ECO:0008006" key="3">
    <source>
        <dbReference type="Google" id="ProtNLM"/>
    </source>
</evidence>
<dbReference type="InterPro" id="IPR036680">
    <property type="entry name" value="SPOR-like_sf"/>
</dbReference>
<dbReference type="AlphaFoldDB" id="A0AAE8HAG8"/>
<protein>
    <recommendedName>
        <fullName evidence="3">SPOR domain-containing protein</fullName>
    </recommendedName>
</protein>
<accession>A0AAE8HAG8</accession>
<evidence type="ECO:0000313" key="2">
    <source>
        <dbReference type="Proteomes" id="UP000182085"/>
    </source>
</evidence>
<gene>
    <name evidence="1" type="ORF">SAMN04490209_1338</name>
</gene>